<evidence type="ECO:0000313" key="3">
    <source>
        <dbReference type="Proteomes" id="UP001295794"/>
    </source>
</evidence>
<dbReference type="AlphaFoldDB" id="A0AAD2HUT5"/>
<keyword evidence="3" id="KW-1185">Reference proteome</keyword>
<comment type="caution">
    <text evidence="2">The sequence shown here is derived from an EMBL/GenBank/DDBJ whole genome shotgun (WGS) entry which is preliminary data.</text>
</comment>
<dbReference type="PANTHER" id="PTHR46177">
    <property type="entry name" value="INTEGRASE CATALYTIC DOMAIN-CONTAINING PROTEIN"/>
    <property type="match status" value="1"/>
</dbReference>
<proteinExistence type="predicted"/>
<organism evidence="2 3">
    <name type="scientific">Mycena citricolor</name>
    <dbReference type="NCBI Taxonomy" id="2018698"/>
    <lineage>
        <taxon>Eukaryota</taxon>
        <taxon>Fungi</taxon>
        <taxon>Dikarya</taxon>
        <taxon>Basidiomycota</taxon>
        <taxon>Agaricomycotina</taxon>
        <taxon>Agaricomycetes</taxon>
        <taxon>Agaricomycetidae</taxon>
        <taxon>Agaricales</taxon>
        <taxon>Marasmiineae</taxon>
        <taxon>Mycenaceae</taxon>
        <taxon>Mycena</taxon>
    </lineage>
</organism>
<dbReference type="InterPro" id="IPR058913">
    <property type="entry name" value="Integrase_dom_put"/>
</dbReference>
<dbReference type="PANTHER" id="PTHR46177:SF1">
    <property type="entry name" value="INTEGRASE CATALYTIC DOMAIN-CONTAINING PROTEIN"/>
    <property type="match status" value="1"/>
</dbReference>
<dbReference type="Pfam" id="PF24764">
    <property type="entry name" value="rva_4"/>
    <property type="match status" value="1"/>
</dbReference>
<dbReference type="Proteomes" id="UP001295794">
    <property type="component" value="Unassembled WGS sequence"/>
</dbReference>
<dbReference type="EMBL" id="CAVNYO010000455">
    <property type="protein sequence ID" value="CAK5282553.1"/>
    <property type="molecule type" value="Genomic_DNA"/>
</dbReference>
<protein>
    <recommendedName>
        <fullName evidence="1">Integrase core domain-containing protein</fullName>
    </recommendedName>
</protein>
<accession>A0AAD2HUT5</accession>
<gene>
    <name evidence="2" type="ORF">MYCIT1_LOCUS34383</name>
</gene>
<sequence length="514" mass="60121">MPNQHKQVPSAEYLHEYIDKYWNMGKNDLEILELLKKHHIDLNKYGLEIATFRKIRDGLGYRRTRKQGHTVDSIHAAVVKLRAMYPKAGGREMVNLLKFEEKIHVSRPVLMEYFHIHEPMQVRERRRGHFRRKRFWAAGSNDLWAMDQHDKWKYKFGLALHTGIDPFIGVIHWMKVWWNNSNPRLILKYYLNVIEALGFMPLVMQSDPGNENTAVANGHTLIRQYQDPDLRGQLQHRWMREKKNITPEIAWSQLRRRFTPGFENLLDIGLLEGWYDPKILLEALVFRWVFIPWLQAELDAYRNRVNNTRKRRDRNKVLPNGVPMHMFEYPEDYAILDFKIKVDPAAIEMVRELYAPPELQIFELVPPDFHHIISDFYVKIGSPVIDRGSCWDVYLQLLSKFRQLDQAHGVEASADEKWGYTLTQAVDNYEGEVELLAGLQELRGGEGVIGQDGSYYMGGVNGGDGLDDIHYNRLNSMIDNIEPDVGGPAGDDEELFAWFSDEESPEDFENADQW</sequence>
<reference evidence="2" key="1">
    <citation type="submission" date="2023-11" db="EMBL/GenBank/DDBJ databases">
        <authorList>
            <person name="De Vega J J."/>
            <person name="De Vega J J."/>
        </authorList>
    </citation>
    <scope>NUCLEOTIDE SEQUENCE</scope>
</reference>
<name>A0AAD2HUT5_9AGAR</name>
<evidence type="ECO:0000313" key="2">
    <source>
        <dbReference type="EMBL" id="CAK5282553.1"/>
    </source>
</evidence>
<evidence type="ECO:0000259" key="1">
    <source>
        <dbReference type="Pfam" id="PF24764"/>
    </source>
</evidence>
<feature type="domain" description="Integrase core" evidence="1">
    <location>
        <begin position="138"/>
        <end position="316"/>
    </location>
</feature>